<evidence type="ECO:0000313" key="3">
    <source>
        <dbReference type="EMBL" id="MET3691614.1"/>
    </source>
</evidence>
<name>A0ABV2L1A4_9HYPH</name>
<dbReference type="InterPro" id="IPR000847">
    <property type="entry name" value="LysR_HTH_N"/>
</dbReference>
<proteinExistence type="predicted"/>
<comment type="caution">
    <text evidence="3">The sequence shown here is derived from an EMBL/GenBank/DDBJ whole genome shotgun (WGS) entry which is preliminary data.</text>
</comment>
<protein>
    <submittedName>
        <fullName evidence="3">Molybdate transport repressor ModE-like protein</fullName>
    </submittedName>
</protein>
<evidence type="ECO:0000259" key="1">
    <source>
        <dbReference type="Pfam" id="PF00126"/>
    </source>
</evidence>
<gene>
    <name evidence="3" type="ORF">ABID43_001139</name>
</gene>
<dbReference type="Pfam" id="PF00126">
    <property type="entry name" value="HTH_1"/>
    <property type="match status" value="1"/>
</dbReference>
<dbReference type="Gene3D" id="3.40.190.10">
    <property type="entry name" value="Periplasmic binding protein-like II"/>
    <property type="match status" value="2"/>
</dbReference>
<accession>A0ABV2L1A4</accession>
<dbReference type="Pfam" id="PF12727">
    <property type="entry name" value="PBP_like"/>
    <property type="match status" value="1"/>
</dbReference>
<reference evidence="3 4" key="1">
    <citation type="submission" date="2024-06" db="EMBL/GenBank/DDBJ databases">
        <title>Genomic Encyclopedia of Type Strains, Phase IV (KMG-IV): sequencing the most valuable type-strain genomes for metagenomic binning, comparative biology and taxonomic classification.</title>
        <authorList>
            <person name="Goeker M."/>
        </authorList>
    </citation>
    <scope>NUCLEOTIDE SEQUENCE [LARGE SCALE GENOMIC DNA]</scope>
    <source>
        <strain evidence="3 4">DSM 21331</strain>
    </source>
</reference>
<keyword evidence="4" id="KW-1185">Reference proteome</keyword>
<evidence type="ECO:0000259" key="2">
    <source>
        <dbReference type="Pfam" id="PF12727"/>
    </source>
</evidence>
<dbReference type="Gene3D" id="1.10.10.10">
    <property type="entry name" value="Winged helix-like DNA-binding domain superfamily/Winged helix DNA-binding domain"/>
    <property type="match status" value="1"/>
</dbReference>
<dbReference type="RefSeq" id="WP_238280350.1">
    <property type="nucleotide sequence ID" value="NZ_BPQL01000084.1"/>
</dbReference>
<dbReference type="EMBL" id="JBEPMM010000002">
    <property type="protein sequence ID" value="MET3691614.1"/>
    <property type="molecule type" value="Genomic_DNA"/>
</dbReference>
<dbReference type="Proteomes" id="UP001549145">
    <property type="component" value="Unassembled WGS sequence"/>
</dbReference>
<dbReference type="SUPFAM" id="SSF53850">
    <property type="entry name" value="Periplasmic binding protein-like II"/>
    <property type="match status" value="1"/>
</dbReference>
<feature type="domain" description="HTH lysR-type" evidence="1">
    <location>
        <begin position="21"/>
        <end position="76"/>
    </location>
</feature>
<dbReference type="InterPro" id="IPR024370">
    <property type="entry name" value="PBP_domain"/>
</dbReference>
<evidence type="ECO:0000313" key="4">
    <source>
        <dbReference type="Proteomes" id="UP001549145"/>
    </source>
</evidence>
<sequence length="345" mass="35856">MRVSLRVEGEADGLALGPAFALLDAVAGAPSLLAAARTLGISYRSAWSRLAAIEAALGRPVAIKTKGHGTALTPYGVALHASLAATFRRLGPTLAAEEIRLADALRALRLEAPTRMRIAASHDPLLLGAVTDRPGIELAVAGSLDALALLRAGSADAAGFHYGARGVPPVPLDAVFADTGLVVRPLFDREQGFMLPPANPSGVSSVTDIARLRLRFVNRQRGAGTRIWFARLCAEAGLRPEDVLGAQTEEFTHQAVAALIATGAADVGMGTPAVAQRFGLAFHSVGWETYFLAIRADFPGLARSEPPDTLDLFLAAIAQAAATTLGYANPSSSYPGSSYQSVVCG</sequence>
<organism evidence="3 4">
    <name type="scientific">Methylobacterium goesingense</name>
    <dbReference type="NCBI Taxonomy" id="243690"/>
    <lineage>
        <taxon>Bacteria</taxon>
        <taxon>Pseudomonadati</taxon>
        <taxon>Pseudomonadota</taxon>
        <taxon>Alphaproteobacteria</taxon>
        <taxon>Hyphomicrobiales</taxon>
        <taxon>Methylobacteriaceae</taxon>
        <taxon>Methylobacterium</taxon>
    </lineage>
</organism>
<feature type="domain" description="PBP" evidence="2">
    <location>
        <begin position="136"/>
        <end position="298"/>
    </location>
</feature>
<dbReference type="PANTHER" id="PTHR38431:SF1">
    <property type="entry name" value="BLL2305 PROTEIN"/>
    <property type="match status" value="1"/>
</dbReference>
<dbReference type="InterPro" id="IPR036390">
    <property type="entry name" value="WH_DNA-bd_sf"/>
</dbReference>
<dbReference type="InterPro" id="IPR036388">
    <property type="entry name" value="WH-like_DNA-bd_sf"/>
</dbReference>
<dbReference type="PANTHER" id="PTHR38431">
    <property type="entry name" value="BLL2305 PROTEIN"/>
    <property type="match status" value="1"/>
</dbReference>
<dbReference type="SUPFAM" id="SSF46785">
    <property type="entry name" value="Winged helix' DNA-binding domain"/>
    <property type="match status" value="1"/>
</dbReference>